<sequence length="350" mass="39474">MNSVWRWFRRLIVICLVLVLGLGAPVAYVETMCQSDARPQPYAALIAPAHHRPETRSLMTYPEWYIVHAYEDYAEVLRDGDPHDYSYLRSIGGFWTSLCAITGEASAHGEIDRGTKQMVYVIGTSFTAELALKAAYEETLGRLFAWLRGPRPTPLDKLSARQAAEYAAFLQQVPWYKWSFRADAEALRAQSTAALRDTERRLALGLEYRAKAAYADVIAQAVAQVGQDEVTLRMIVTGASPTQFARYDGVTVIKARPEGIEIETPRYRALTRLLMRMASDGIDVIEIAGNDDILLTAISDQPGEPGSLLSRQRQGFDDYRHLITLDVTELMQRLRQMEQTSLTLEHIHDY</sequence>
<proteinExistence type="predicted"/>
<organism evidence="1 2">
    <name type="scientific">Tritonibacter scottomollicae</name>
    <name type="common">Epibacterium scottomollicae</name>
    <dbReference type="NCBI Taxonomy" id="483013"/>
    <lineage>
        <taxon>Bacteria</taxon>
        <taxon>Pseudomonadati</taxon>
        <taxon>Pseudomonadota</taxon>
        <taxon>Alphaproteobacteria</taxon>
        <taxon>Rhodobacterales</taxon>
        <taxon>Paracoccaceae</taxon>
        <taxon>Tritonibacter</taxon>
    </lineage>
</organism>
<reference evidence="1 2" key="1">
    <citation type="submission" date="2018-03" db="EMBL/GenBank/DDBJ databases">
        <title>Genomic Encyclopedia of Archaeal and Bacterial Type Strains, Phase II (KMG-II): from individual species to whole genera.</title>
        <authorList>
            <person name="Goeker M."/>
        </authorList>
    </citation>
    <scope>NUCLEOTIDE SEQUENCE [LARGE SCALE GENOMIC DNA]</scope>
    <source>
        <strain evidence="1 2">DSM 25328</strain>
    </source>
</reference>
<dbReference type="Proteomes" id="UP000237718">
    <property type="component" value="Unassembled WGS sequence"/>
</dbReference>
<dbReference type="OrthoDB" id="7550695at2"/>
<name>A0A2T1A7P4_TRISK</name>
<comment type="caution">
    <text evidence="1">The sequence shown here is derived from an EMBL/GenBank/DDBJ whole genome shotgun (WGS) entry which is preliminary data.</text>
</comment>
<evidence type="ECO:0000313" key="2">
    <source>
        <dbReference type="Proteomes" id="UP000237718"/>
    </source>
</evidence>
<dbReference type="EMBL" id="PVUF01000022">
    <property type="protein sequence ID" value="PRZ44623.1"/>
    <property type="molecule type" value="Genomic_DNA"/>
</dbReference>
<dbReference type="AlphaFoldDB" id="A0A2T1A7P4"/>
<protein>
    <submittedName>
        <fullName evidence="1">Uncharacterized protein</fullName>
    </submittedName>
</protein>
<accession>A0A2T1A7P4</accession>
<evidence type="ECO:0000313" key="1">
    <source>
        <dbReference type="EMBL" id="PRZ44623.1"/>
    </source>
</evidence>
<gene>
    <name evidence="1" type="ORF">CLV89_12223</name>
</gene>